<comment type="caution">
    <text evidence="9">The sequence shown here is derived from an EMBL/GenBank/DDBJ whole genome shotgun (WGS) entry which is preliminary data.</text>
</comment>
<accession>A0A4Q4JA36</accession>
<dbReference type="GO" id="GO:0012505">
    <property type="term" value="C:endomembrane system"/>
    <property type="evidence" value="ECO:0007669"/>
    <property type="project" value="UniProtKB-SubCell"/>
</dbReference>
<sequence length="269" mass="30334">MEVTRSALWLGTMLLLVLAEAGWRLASRRGYDGGATFTTLWLVLGNIPFAALNAGVVGSVFMAAARLTPLDWPVNHWGTWAVGFIAVEFAYYWFHRASHRVRWMWATHSVHHSAEQFTLLASLRLGWTNLFSAGWLVYLPLVLLGLPPFVLAALLTLNLRYQFFLHTEAVGRLGPFEWLFNTPTHHRLHHASNHAYIDKNYGGVLILFDRLFGTLAHEQSSEAIRYGLAHRPSTANPVWLVCREWAIMLAEARRARGLRAKVTALVAVP</sequence>
<keyword evidence="6 7" id="KW-0472">Membrane</keyword>
<keyword evidence="5" id="KW-0443">Lipid metabolism</keyword>
<proteinExistence type="predicted"/>
<keyword evidence="3 7" id="KW-1133">Transmembrane helix</keyword>
<keyword evidence="2 7" id="KW-0812">Transmembrane</keyword>
<gene>
    <name evidence="9" type="ORF">EWH08_01865</name>
</gene>
<reference evidence="9 10" key="1">
    <citation type="submission" date="2019-02" db="EMBL/GenBank/DDBJ databases">
        <authorList>
            <person name="Feng G."/>
        </authorList>
    </citation>
    <scope>NUCLEOTIDE SEQUENCE [LARGE SCALE GENOMIC DNA]</scope>
    <source>
        <strain evidence="9 10">DSM 26779</strain>
    </source>
</reference>
<evidence type="ECO:0000256" key="6">
    <source>
        <dbReference type="ARBA" id="ARBA00023136"/>
    </source>
</evidence>
<evidence type="ECO:0000256" key="7">
    <source>
        <dbReference type="SAM" id="Phobius"/>
    </source>
</evidence>
<dbReference type="GO" id="GO:0050479">
    <property type="term" value="F:glyceryl-ether monooxygenase activity"/>
    <property type="evidence" value="ECO:0007669"/>
    <property type="project" value="TreeGrafter"/>
</dbReference>
<evidence type="ECO:0000313" key="9">
    <source>
        <dbReference type="EMBL" id="RYM03276.1"/>
    </source>
</evidence>
<evidence type="ECO:0000256" key="4">
    <source>
        <dbReference type="ARBA" id="ARBA00023002"/>
    </source>
</evidence>
<dbReference type="Pfam" id="PF04116">
    <property type="entry name" value="FA_hydroxylase"/>
    <property type="match status" value="1"/>
</dbReference>
<dbReference type="EMBL" id="SEOM01000001">
    <property type="protein sequence ID" value="RYM03276.1"/>
    <property type="molecule type" value="Genomic_DNA"/>
</dbReference>
<comment type="subcellular location">
    <subcellularLocation>
        <location evidence="1">Endomembrane system</location>
        <topology evidence="1">Multi-pass membrane protein</topology>
    </subcellularLocation>
</comment>
<dbReference type="RefSeq" id="WP_129965313.1">
    <property type="nucleotide sequence ID" value="NZ_JACBZE010000001.1"/>
</dbReference>
<keyword evidence="4" id="KW-0560">Oxidoreductase</keyword>
<dbReference type="InterPro" id="IPR006694">
    <property type="entry name" value="Fatty_acid_hydroxylase"/>
</dbReference>
<dbReference type="PANTHER" id="PTHR21624">
    <property type="entry name" value="STEROL DESATURASE-RELATED PROTEIN"/>
    <property type="match status" value="1"/>
</dbReference>
<evidence type="ECO:0000313" key="10">
    <source>
        <dbReference type="Proteomes" id="UP000292734"/>
    </source>
</evidence>
<evidence type="ECO:0000256" key="5">
    <source>
        <dbReference type="ARBA" id="ARBA00023098"/>
    </source>
</evidence>
<evidence type="ECO:0000259" key="8">
    <source>
        <dbReference type="Pfam" id="PF04116"/>
    </source>
</evidence>
<dbReference type="GO" id="GO:0016020">
    <property type="term" value="C:membrane"/>
    <property type="evidence" value="ECO:0007669"/>
    <property type="project" value="GOC"/>
</dbReference>
<organism evidence="9 10">
    <name type="scientific">Sphingobium indicum</name>
    <dbReference type="NCBI Taxonomy" id="332055"/>
    <lineage>
        <taxon>Bacteria</taxon>
        <taxon>Pseudomonadati</taxon>
        <taxon>Pseudomonadota</taxon>
        <taxon>Alphaproteobacteria</taxon>
        <taxon>Sphingomonadales</taxon>
        <taxon>Sphingomonadaceae</taxon>
        <taxon>Sphingobium</taxon>
    </lineage>
</organism>
<feature type="transmembrane region" description="Helical" evidence="7">
    <location>
        <begin position="135"/>
        <end position="157"/>
    </location>
</feature>
<feature type="domain" description="Fatty acid hydroxylase" evidence="8">
    <location>
        <begin position="80"/>
        <end position="214"/>
    </location>
</feature>
<protein>
    <submittedName>
        <fullName evidence="9">Sterol desaturase family protein</fullName>
    </submittedName>
</protein>
<dbReference type="PANTHER" id="PTHR21624:SF1">
    <property type="entry name" value="ALKYLGLYCEROL MONOOXYGENASE"/>
    <property type="match status" value="1"/>
</dbReference>
<dbReference type="GO" id="GO:0008610">
    <property type="term" value="P:lipid biosynthetic process"/>
    <property type="evidence" value="ECO:0007669"/>
    <property type="project" value="InterPro"/>
</dbReference>
<feature type="transmembrane region" description="Helical" evidence="7">
    <location>
        <begin position="77"/>
        <end position="94"/>
    </location>
</feature>
<dbReference type="Proteomes" id="UP000292734">
    <property type="component" value="Unassembled WGS sequence"/>
</dbReference>
<evidence type="ECO:0000256" key="3">
    <source>
        <dbReference type="ARBA" id="ARBA00022989"/>
    </source>
</evidence>
<dbReference type="InterPro" id="IPR051689">
    <property type="entry name" value="Sterol_desaturase/TMEM195"/>
</dbReference>
<name>A0A4Q4JA36_9SPHN</name>
<feature type="transmembrane region" description="Helical" evidence="7">
    <location>
        <begin position="42"/>
        <end position="65"/>
    </location>
</feature>
<evidence type="ECO:0000256" key="2">
    <source>
        <dbReference type="ARBA" id="ARBA00022692"/>
    </source>
</evidence>
<evidence type="ECO:0000256" key="1">
    <source>
        <dbReference type="ARBA" id="ARBA00004127"/>
    </source>
</evidence>
<dbReference type="AlphaFoldDB" id="A0A4Q4JA36"/>
<dbReference type="GO" id="GO:0006643">
    <property type="term" value="P:membrane lipid metabolic process"/>
    <property type="evidence" value="ECO:0007669"/>
    <property type="project" value="TreeGrafter"/>
</dbReference>
<dbReference type="GO" id="GO:0005506">
    <property type="term" value="F:iron ion binding"/>
    <property type="evidence" value="ECO:0007669"/>
    <property type="project" value="InterPro"/>
</dbReference>